<dbReference type="Pfam" id="PF14009">
    <property type="entry name" value="PADRE"/>
    <property type="match status" value="1"/>
</dbReference>
<dbReference type="InterPro" id="IPR025322">
    <property type="entry name" value="PADRE_dom"/>
</dbReference>
<evidence type="ECO:0000313" key="1">
    <source>
        <dbReference type="EMBL" id="PKA59722.1"/>
    </source>
</evidence>
<dbReference type="STRING" id="1088818.A0A2I0AW03"/>
<proteinExistence type="predicted"/>
<gene>
    <name evidence="1" type="ORF">AXF42_Ash011846</name>
</gene>
<dbReference type="EMBL" id="KZ451944">
    <property type="protein sequence ID" value="PKA59722.1"/>
    <property type="molecule type" value="Genomic_DNA"/>
</dbReference>
<dbReference type="OrthoDB" id="652082at2759"/>
<reference evidence="1 2" key="1">
    <citation type="journal article" date="2017" name="Nature">
        <title>The Apostasia genome and the evolution of orchids.</title>
        <authorList>
            <person name="Zhang G.Q."/>
            <person name="Liu K.W."/>
            <person name="Li Z."/>
            <person name="Lohaus R."/>
            <person name="Hsiao Y.Y."/>
            <person name="Niu S.C."/>
            <person name="Wang J.Y."/>
            <person name="Lin Y.C."/>
            <person name="Xu Q."/>
            <person name="Chen L.J."/>
            <person name="Yoshida K."/>
            <person name="Fujiwara S."/>
            <person name="Wang Z.W."/>
            <person name="Zhang Y.Q."/>
            <person name="Mitsuda N."/>
            <person name="Wang M."/>
            <person name="Liu G.H."/>
            <person name="Pecoraro L."/>
            <person name="Huang H.X."/>
            <person name="Xiao X.J."/>
            <person name="Lin M."/>
            <person name="Wu X.Y."/>
            <person name="Wu W.L."/>
            <person name="Chen Y.Y."/>
            <person name="Chang S.B."/>
            <person name="Sakamoto S."/>
            <person name="Ohme-Takagi M."/>
            <person name="Yagi M."/>
            <person name="Zeng S.J."/>
            <person name="Shen C.Y."/>
            <person name="Yeh C.M."/>
            <person name="Luo Y.B."/>
            <person name="Tsai W.C."/>
            <person name="Van de Peer Y."/>
            <person name="Liu Z.J."/>
        </authorList>
    </citation>
    <scope>NUCLEOTIDE SEQUENCE [LARGE SCALE GENOMIC DNA]</scope>
    <source>
        <strain evidence="2">cv. Shenzhen</strain>
        <tissue evidence="1">Stem</tissue>
    </source>
</reference>
<accession>A0A2I0AW03</accession>
<evidence type="ECO:0000313" key="2">
    <source>
        <dbReference type="Proteomes" id="UP000236161"/>
    </source>
</evidence>
<protein>
    <submittedName>
        <fullName evidence="1">Uncharacterized protein</fullName>
    </submittedName>
</protein>
<dbReference type="Proteomes" id="UP000236161">
    <property type="component" value="Unassembled WGS sequence"/>
</dbReference>
<organism evidence="1 2">
    <name type="scientific">Apostasia shenzhenica</name>
    <dbReference type="NCBI Taxonomy" id="1088818"/>
    <lineage>
        <taxon>Eukaryota</taxon>
        <taxon>Viridiplantae</taxon>
        <taxon>Streptophyta</taxon>
        <taxon>Embryophyta</taxon>
        <taxon>Tracheophyta</taxon>
        <taxon>Spermatophyta</taxon>
        <taxon>Magnoliopsida</taxon>
        <taxon>Liliopsida</taxon>
        <taxon>Asparagales</taxon>
        <taxon>Orchidaceae</taxon>
        <taxon>Apostasioideae</taxon>
        <taxon>Apostasia</taxon>
    </lineage>
</organism>
<name>A0A2I0AW03_9ASPA</name>
<keyword evidence="2" id="KW-1185">Reference proteome</keyword>
<dbReference type="AlphaFoldDB" id="A0A2I0AW03"/>
<sequence>MRLKMLRGCLLPEERHQKSSPPANSLASRVIRLDGEVTLYRRRVMVAELMRDNESHLVCRPDSFIIGQKVPALSASDELELGHSYFLLPTQFFDSALSFVTVASLLAGVGGGGSLRHFDIQVTGAGKLQIRICENLAERRAGLVCTTAELEREYEQLVGSRSRPWRPKLETIRQSSERRMEDEGIRRFCGFSRKKAPDQLKI</sequence>
<dbReference type="PANTHER" id="PTHR33052">
    <property type="entry name" value="DUF4228 DOMAIN PROTEIN-RELATED"/>
    <property type="match status" value="1"/>
</dbReference>